<evidence type="ECO:0000259" key="9">
    <source>
        <dbReference type="Pfam" id="PF13303"/>
    </source>
</evidence>
<dbReference type="Proteomes" id="UP000009875">
    <property type="component" value="Unassembled WGS sequence"/>
</dbReference>
<evidence type="ECO:0000256" key="6">
    <source>
        <dbReference type="ARBA" id="ARBA00022989"/>
    </source>
</evidence>
<keyword evidence="6 8" id="KW-1133">Transmembrane helix</keyword>
<evidence type="ECO:0000256" key="4">
    <source>
        <dbReference type="ARBA" id="ARBA00022597"/>
    </source>
</evidence>
<dbReference type="GO" id="GO:0009401">
    <property type="term" value="P:phosphoenolpyruvate-dependent sugar phosphotransferase system"/>
    <property type="evidence" value="ECO:0007669"/>
    <property type="project" value="InterPro"/>
</dbReference>
<evidence type="ECO:0000256" key="1">
    <source>
        <dbReference type="ARBA" id="ARBA00004651"/>
    </source>
</evidence>
<evidence type="ECO:0000256" key="7">
    <source>
        <dbReference type="ARBA" id="ARBA00023136"/>
    </source>
</evidence>
<feature type="transmembrane region" description="Helical" evidence="8">
    <location>
        <begin position="302"/>
        <end position="321"/>
    </location>
</feature>
<evidence type="ECO:0000313" key="11">
    <source>
        <dbReference type="Proteomes" id="UP000009875"/>
    </source>
</evidence>
<keyword evidence="3" id="KW-1003">Cell membrane</keyword>
<dbReference type="GO" id="GO:0008982">
    <property type="term" value="F:protein-N(PI)-phosphohistidine-sugar phosphotransferase activity"/>
    <property type="evidence" value="ECO:0007669"/>
    <property type="project" value="InterPro"/>
</dbReference>
<organism evidence="10 11">
    <name type="scientific">Alloiococcus otitis ATCC 51267</name>
    <dbReference type="NCBI Taxonomy" id="883081"/>
    <lineage>
        <taxon>Bacteria</taxon>
        <taxon>Bacillati</taxon>
        <taxon>Bacillota</taxon>
        <taxon>Bacilli</taxon>
        <taxon>Lactobacillales</taxon>
        <taxon>Carnobacteriaceae</taxon>
        <taxon>Alloiococcus</taxon>
    </lineage>
</organism>
<dbReference type="PANTHER" id="PTHR40063">
    <property type="entry name" value="MEMBRANE PROTEIN-RELATED"/>
    <property type="match status" value="1"/>
</dbReference>
<dbReference type="AlphaFoldDB" id="K9EXE9"/>
<keyword evidence="4" id="KW-0762">Sugar transport</keyword>
<dbReference type="STRING" id="883081.HMPREF9698_00547"/>
<evidence type="ECO:0000256" key="8">
    <source>
        <dbReference type="SAM" id="Phobius"/>
    </source>
</evidence>
<dbReference type="RefSeq" id="WP_003777149.1">
    <property type="nucleotide sequence ID" value="NZ_JH992958.1"/>
</dbReference>
<evidence type="ECO:0000256" key="5">
    <source>
        <dbReference type="ARBA" id="ARBA00022692"/>
    </source>
</evidence>
<feature type="transmembrane region" description="Helical" evidence="8">
    <location>
        <begin position="159"/>
        <end position="185"/>
    </location>
</feature>
<dbReference type="EMBL" id="AGXA01000013">
    <property type="protein sequence ID" value="EKU93870.1"/>
    <property type="molecule type" value="Genomic_DNA"/>
</dbReference>
<evidence type="ECO:0000313" key="10">
    <source>
        <dbReference type="EMBL" id="EKU93870.1"/>
    </source>
</evidence>
<keyword evidence="11" id="KW-1185">Reference proteome</keyword>
<evidence type="ECO:0000256" key="3">
    <source>
        <dbReference type="ARBA" id="ARBA00022475"/>
    </source>
</evidence>
<accession>K9EXE9</accession>
<dbReference type="PANTHER" id="PTHR40063:SF1">
    <property type="entry name" value="MEMBRANE PROTEIN"/>
    <property type="match status" value="1"/>
</dbReference>
<dbReference type="HOGENOM" id="CLU_069616_0_0_9"/>
<keyword evidence="7 8" id="KW-0472">Membrane</keyword>
<comment type="caution">
    <text evidence="10">The sequence shown here is derived from an EMBL/GenBank/DDBJ whole genome shotgun (WGS) entry which is preliminary data.</text>
</comment>
<keyword evidence="2" id="KW-0813">Transport</keyword>
<evidence type="ECO:0000256" key="2">
    <source>
        <dbReference type="ARBA" id="ARBA00022448"/>
    </source>
</evidence>
<protein>
    <recommendedName>
        <fullName evidence="9">Phosphotransferase system EIIC domain-containing protein</fullName>
    </recommendedName>
</protein>
<dbReference type="OrthoDB" id="400429at2"/>
<comment type="subcellular location">
    <subcellularLocation>
        <location evidence="1">Cell membrane</location>
        <topology evidence="1">Multi-pass membrane protein</topology>
    </subcellularLocation>
</comment>
<feature type="transmembrane region" description="Helical" evidence="8">
    <location>
        <begin position="254"/>
        <end position="273"/>
    </location>
</feature>
<proteinExistence type="predicted"/>
<gene>
    <name evidence="10" type="ORF">HMPREF9698_00547</name>
</gene>
<feature type="transmembrane region" description="Helical" evidence="8">
    <location>
        <begin position="37"/>
        <end position="56"/>
    </location>
</feature>
<keyword evidence="5 8" id="KW-0812">Transmembrane</keyword>
<feature type="transmembrane region" description="Helical" evidence="8">
    <location>
        <begin position="128"/>
        <end position="147"/>
    </location>
</feature>
<feature type="transmembrane region" description="Helical" evidence="8">
    <location>
        <begin position="92"/>
        <end position="116"/>
    </location>
</feature>
<dbReference type="InterPro" id="IPR003352">
    <property type="entry name" value="PTS_EIIC"/>
</dbReference>
<feature type="domain" description="Phosphotransferase system EIIC" evidence="9">
    <location>
        <begin position="29"/>
        <end position="334"/>
    </location>
</feature>
<reference evidence="10 11" key="1">
    <citation type="submission" date="2012-09" db="EMBL/GenBank/DDBJ databases">
        <title>The Genome Sequence of Alloiococcus otitis ATCC 51267.</title>
        <authorList>
            <consortium name="The Broad Institute Genome Sequencing Platform"/>
            <person name="Earl A."/>
            <person name="Ward D."/>
            <person name="Feldgarden M."/>
            <person name="Gevers D."/>
            <person name="Huys G."/>
            <person name="Walker B."/>
            <person name="Young S.K."/>
            <person name="Zeng Q."/>
            <person name="Gargeya S."/>
            <person name="Fitzgerald M."/>
            <person name="Haas B."/>
            <person name="Abouelleil A."/>
            <person name="Alvarado L."/>
            <person name="Arachchi H.M."/>
            <person name="Berlin A.M."/>
            <person name="Chapman S.B."/>
            <person name="Goldberg J."/>
            <person name="Griggs A."/>
            <person name="Gujja S."/>
            <person name="Hansen M."/>
            <person name="Howarth C."/>
            <person name="Imamovic A."/>
            <person name="Larimer J."/>
            <person name="McCowen C."/>
            <person name="Montmayeur A."/>
            <person name="Murphy C."/>
            <person name="Neiman D."/>
            <person name="Pearson M."/>
            <person name="Priest M."/>
            <person name="Roberts A."/>
            <person name="Saif S."/>
            <person name="Shea T."/>
            <person name="Sisk P."/>
            <person name="Sykes S."/>
            <person name="Wortman J."/>
            <person name="Nusbaum C."/>
            <person name="Birren B."/>
        </authorList>
    </citation>
    <scope>NUCLEOTIDE SEQUENCE [LARGE SCALE GENOMIC DNA]</scope>
    <source>
        <strain evidence="10 11">ATCC 51267</strain>
    </source>
</reference>
<feature type="transmembrane region" description="Helical" evidence="8">
    <location>
        <begin position="68"/>
        <end position="86"/>
    </location>
</feature>
<sequence>MDLVIGIVLLLLVLAFFTLFTFKAPYGRKTMSAFADASVATLLVEAFLSSFVGNVFGIEFFTNLGDAAGSLGGSATALLVIMAIGGSPVNAVLIGASIYGFGILPGLVVGYVMSYLVKLIEDKIPEGVDLLVMILFLAPLSRGLALISDPVVTALLSNIGRAIAASAESAPAVMGFVVGGIMAVVGSSPISSMALSAMLQLTGLPMAATTMAIWSSSFINLVMYSQLNLGGKRESLSVFVEPKTQVDLTSANPLPIYLANIIGGGISGSVVALMGMNNMASSTATPFAGLAVMFAYNPVQQVIIAAVITVVIGAVVAFIVAKIWHNRHLPITTTADLNASENS</sequence>
<feature type="transmembrane region" description="Helical" evidence="8">
    <location>
        <begin position="197"/>
        <end position="219"/>
    </location>
</feature>
<dbReference type="Pfam" id="PF13303">
    <property type="entry name" value="PTS_EIIC_2"/>
    <property type="match status" value="1"/>
</dbReference>
<dbReference type="eggNOG" id="COG3641">
    <property type="taxonomic scope" value="Bacteria"/>
</dbReference>
<dbReference type="GO" id="GO:0005886">
    <property type="term" value="C:plasma membrane"/>
    <property type="evidence" value="ECO:0007669"/>
    <property type="project" value="UniProtKB-SubCell"/>
</dbReference>
<name>K9EXE9_9LACT</name>